<feature type="transmembrane region" description="Helical" evidence="7">
    <location>
        <begin position="80"/>
        <end position="98"/>
    </location>
</feature>
<evidence type="ECO:0000313" key="9">
    <source>
        <dbReference type="Proteomes" id="UP001219525"/>
    </source>
</evidence>
<keyword evidence="4 7" id="KW-1133">Transmembrane helix</keyword>
<dbReference type="Pfam" id="PF01184">
    <property type="entry name" value="Gpr1_Fun34_YaaH"/>
    <property type="match status" value="1"/>
</dbReference>
<feature type="transmembrane region" description="Helical" evidence="7">
    <location>
        <begin position="232"/>
        <end position="252"/>
    </location>
</feature>
<reference evidence="8" key="1">
    <citation type="submission" date="2023-03" db="EMBL/GenBank/DDBJ databases">
        <title>Massive genome expansion in bonnet fungi (Mycena s.s.) driven by repeated elements and novel gene families across ecological guilds.</title>
        <authorList>
            <consortium name="Lawrence Berkeley National Laboratory"/>
            <person name="Harder C.B."/>
            <person name="Miyauchi S."/>
            <person name="Viragh M."/>
            <person name="Kuo A."/>
            <person name="Thoen E."/>
            <person name="Andreopoulos B."/>
            <person name="Lu D."/>
            <person name="Skrede I."/>
            <person name="Drula E."/>
            <person name="Henrissat B."/>
            <person name="Morin E."/>
            <person name="Kohler A."/>
            <person name="Barry K."/>
            <person name="LaButti K."/>
            <person name="Morin E."/>
            <person name="Salamov A."/>
            <person name="Lipzen A."/>
            <person name="Mereny Z."/>
            <person name="Hegedus B."/>
            <person name="Baldrian P."/>
            <person name="Stursova M."/>
            <person name="Weitz H."/>
            <person name="Taylor A."/>
            <person name="Grigoriev I.V."/>
            <person name="Nagy L.G."/>
            <person name="Martin F."/>
            <person name="Kauserud H."/>
        </authorList>
    </citation>
    <scope>NUCLEOTIDE SEQUENCE</scope>
    <source>
        <strain evidence="8">9144</strain>
    </source>
</reference>
<feature type="transmembrane region" description="Helical" evidence="7">
    <location>
        <begin position="203"/>
        <end position="226"/>
    </location>
</feature>
<organism evidence="8 9">
    <name type="scientific">Mycena pura</name>
    <dbReference type="NCBI Taxonomy" id="153505"/>
    <lineage>
        <taxon>Eukaryota</taxon>
        <taxon>Fungi</taxon>
        <taxon>Dikarya</taxon>
        <taxon>Basidiomycota</taxon>
        <taxon>Agaricomycotina</taxon>
        <taxon>Agaricomycetes</taxon>
        <taxon>Agaricomycetidae</taxon>
        <taxon>Agaricales</taxon>
        <taxon>Marasmiineae</taxon>
        <taxon>Mycenaceae</taxon>
        <taxon>Mycena</taxon>
    </lineage>
</organism>
<evidence type="ECO:0000256" key="1">
    <source>
        <dbReference type="ARBA" id="ARBA00004141"/>
    </source>
</evidence>
<comment type="similarity">
    <text evidence="2">Belongs to the acetate uptake transporter (AceTr) (TC 2.A.96) family.</text>
</comment>
<dbReference type="Proteomes" id="UP001219525">
    <property type="component" value="Unassembled WGS sequence"/>
</dbReference>
<dbReference type="PANTHER" id="PTHR31123">
    <property type="entry name" value="ACCUMULATION OF DYADS PROTEIN 2-RELATED"/>
    <property type="match status" value="1"/>
</dbReference>
<evidence type="ECO:0000256" key="4">
    <source>
        <dbReference type="ARBA" id="ARBA00022989"/>
    </source>
</evidence>
<accession>A0AAD6VVV9</accession>
<dbReference type="PANTHER" id="PTHR31123:SF1">
    <property type="entry name" value="ACCUMULATION OF DYADS PROTEIN 2-RELATED"/>
    <property type="match status" value="1"/>
</dbReference>
<protein>
    <submittedName>
        <fullName evidence="8">Gpr1 family protein</fullName>
    </submittedName>
</protein>
<sequence length="265" mass="28272">MRIFCLTDNRIARSRVVRQHISRASAQGLHRSPTGTLHAMASSNSEKPGVSTGSPYNDDLERGDLRTAEGPAHRSGISNAAPMGLFAFAGTTFVLSMFNVQARGITVPNVVVGMAIFAGGLTQFIAGMWEFPRGNVFGATAFSSYGAFWMSYATIFIPASGIMDAYTDKTELANAVGIYLIAWMMLTIFFTMAVVLRSIAYTALLSSLTVAFACLAGAQFSGSLMVNKAGGVFGLITGFIAYYIGVSEMLAAERRAIIRLPLGTL</sequence>
<dbReference type="EMBL" id="JARJCW010000012">
    <property type="protein sequence ID" value="KAJ7218421.1"/>
    <property type="molecule type" value="Genomic_DNA"/>
</dbReference>
<dbReference type="InterPro" id="IPR051633">
    <property type="entry name" value="AceTr"/>
</dbReference>
<feature type="region of interest" description="Disordered" evidence="6">
    <location>
        <begin position="23"/>
        <end position="75"/>
    </location>
</feature>
<dbReference type="GO" id="GO:0005886">
    <property type="term" value="C:plasma membrane"/>
    <property type="evidence" value="ECO:0007669"/>
    <property type="project" value="TreeGrafter"/>
</dbReference>
<evidence type="ECO:0000256" key="6">
    <source>
        <dbReference type="SAM" id="MobiDB-lite"/>
    </source>
</evidence>
<dbReference type="GO" id="GO:0015123">
    <property type="term" value="F:acetate transmembrane transporter activity"/>
    <property type="evidence" value="ECO:0007669"/>
    <property type="project" value="TreeGrafter"/>
</dbReference>
<evidence type="ECO:0000256" key="7">
    <source>
        <dbReference type="SAM" id="Phobius"/>
    </source>
</evidence>
<evidence type="ECO:0000256" key="5">
    <source>
        <dbReference type="ARBA" id="ARBA00023136"/>
    </source>
</evidence>
<evidence type="ECO:0000256" key="3">
    <source>
        <dbReference type="ARBA" id="ARBA00022692"/>
    </source>
</evidence>
<feature type="transmembrane region" description="Helical" evidence="7">
    <location>
        <begin position="177"/>
        <end position="196"/>
    </location>
</feature>
<feature type="compositionally biased region" description="Polar residues" evidence="6">
    <location>
        <begin position="41"/>
        <end position="55"/>
    </location>
</feature>
<comment type="caution">
    <text evidence="8">The sequence shown here is derived from an EMBL/GenBank/DDBJ whole genome shotgun (WGS) entry which is preliminary data.</text>
</comment>
<keyword evidence="5 7" id="KW-0472">Membrane</keyword>
<feature type="transmembrane region" description="Helical" evidence="7">
    <location>
        <begin position="136"/>
        <end position="157"/>
    </location>
</feature>
<dbReference type="NCBIfam" id="NF038013">
    <property type="entry name" value="AceTr_1"/>
    <property type="match status" value="1"/>
</dbReference>
<evidence type="ECO:0000313" key="8">
    <source>
        <dbReference type="EMBL" id="KAJ7218421.1"/>
    </source>
</evidence>
<evidence type="ECO:0000256" key="2">
    <source>
        <dbReference type="ARBA" id="ARBA00005587"/>
    </source>
</evidence>
<feature type="transmembrane region" description="Helical" evidence="7">
    <location>
        <begin position="110"/>
        <end position="129"/>
    </location>
</feature>
<dbReference type="InterPro" id="IPR000791">
    <property type="entry name" value="Gpr1/Fun34/SatP-like"/>
</dbReference>
<gene>
    <name evidence="8" type="ORF">GGX14DRAFT_594884</name>
</gene>
<proteinExistence type="inferred from homology"/>
<name>A0AAD6VVV9_9AGAR</name>
<keyword evidence="3 7" id="KW-0812">Transmembrane</keyword>
<comment type="subcellular location">
    <subcellularLocation>
        <location evidence="1">Membrane</location>
        <topology evidence="1">Multi-pass membrane protein</topology>
    </subcellularLocation>
</comment>
<dbReference type="AlphaFoldDB" id="A0AAD6VVV9"/>
<keyword evidence="9" id="KW-1185">Reference proteome</keyword>